<dbReference type="PANTHER" id="PTHR21089:SF1">
    <property type="entry name" value="BIFUNCTIONAL 3-DEHYDROQUINATE DEHYDRATASE_SHIKIMATE DEHYDROGENASE, CHLOROPLASTIC"/>
    <property type="match status" value="1"/>
</dbReference>
<evidence type="ECO:0000313" key="4">
    <source>
        <dbReference type="Proteomes" id="UP001408789"/>
    </source>
</evidence>
<dbReference type="Proteomes" id="UP001408789">
    <property type="component" value="Unassembled WGS sequence"/>
</dbReference>
<dbReference type="GO" id="GO:0004764">
    <property type="term" value="F:shikimate 3-dehydrogenase (NADP+) activity"/>
    <property type="evidence" value="ECO:0007669"/>
    <property type="project" value="InterPro"/>
</dbReference>
<dbReference type="InterPro" id="IPR013785">
    <property type="entry name" value="Aldolase_TIM"/>
</dbReference>
<name>A0AAP0H5P8_9ASTR</name>
<feature type="domain" description="Shikimate dehydrogenase substrate binding N-terminal" evidence="2">
    <location>
        <begin position="124"/>
        <end position="204"/>
    </location>
</feature>
<dbReference type="InterPro" id="IPR046346">
    <property type="entry name" value="Aminoacid_DH-like_N_sf"/>
</dbReference>
<dbReference type="InterPro" id="IPR022893">
    <property type="entry name" value="Shikimate_DH_fam"/>
</dbReference>
<gene>
    <name evidence="3" type="ORF">SSX86_006468</name>
</gene>
<dbReference type="Gene3D" id="3.40.50.10860">
    <property type="entry name" value="Leucine Dehydrogenase, chain A, domain 1"/>
    <property type="match status" value="1"/>
</dbReference>
<accession>A0AAP0H5P8</accession>
<dbReference type="Gene3D" id="3.20.20.70">
    <property type="entry name" value="Aldolase class I"/>
    <property type="match status" value="1"/>
</dbReference>
<keyword evidence="1" id="KW-0732">Signal</keyword>
<protein>
    <recommendedName>
        <fullName evidence="2">Shikimate dehydrogenase substrate binding N-terminal domain-containing protein</fullName>
    </recommendedName>
</protein>
<dbReference type="Pfam" id="PF08501">
    <property type="entry name" value="Shikimate_dh_N"/>
    <property type="match status" value="1"/>
</dbReference>
<feature type="chain" id="PRO_5042828851" description="Shikimate dehydrogenase substrate binding N-terminal domain-containing protein" evidence="1">
    <location>
        <begin position="26"/>
        <end position="257"/>
    </location>
</feature>
<proteinExistence type="predicted"/>
<dbReference type="AlphaFoldDB" id="A0AAP0H5P8"/>
<organism evidence="3 4">
    <name type="scientific">Deinandra increscens subsp. villosa</name>
    <dbReference type="NCBI Taxonomy" id="3103831"/>
    <lineage>
        <taxon>Eukaryota</taxon>
        <taxon>Viridiplantae</taxon>
        <taxon>Streptophyta</taxon>
        <taxon>Embryophyta</taxon>
        <taxon>Tracheophyta</taxon>
        <taxon>Spermatophyta</taxon>
        <taxon>Magnoliopsida</taxon>
        <taxon>eudicotyledons</taxon>
        <taxon>Gunneridae</taxon>
        <taxon>Pentapetalae</taxon>
        <taxon>asterids</taxon>
        <taxon>campanulids</taxon>
        <taxon>Asterales</taxon>
        <taxon>Asteraceae</taxon>
        <taxon>Asteroideae</taxon>
        <taxon>Heliantheae alliance</taxon>
        <taxon>Madieae</taxon>
        <taxon>Madiinae</taxon>
        <taxon>Deinandra</taxon>
    </lineage>
</organism>
<feature type="signal peptide" evidence="1">
    <location>
        <begin position="1"/>
        <end position="25"/>
    </location>
</feature>
<keyword evidence="4" id="KW-1185">Reference proteome</keyword>
<dbReference type="GO" id="GO:0019632">
    <property type="term" value="P:shikimate metabolic process"/>
    <property type="evidence" value="ECO:0007669"/>
    <property type="project" value="TreeGrafter"/>
</dbReference>
<evidence type="ECO:0000256" key="1">
    <source>
        <dbReference type="SAM" id="SignalP"/>
    </source>
</evidence>
<dbReference type="PANTHER" id="PTHR21089">
    <property type="entry name" value="SHIKIMATE DEHYDROGENASE"/>
    <property type="match status" value="1"/>
</dbReference>
<dbReference type="GO" id="GO:0009423">
    <property type="term" value="P:chorismate biosynthetic process"/>
    <property type="evidence" value="ECO:0007669"/>
    <property type="project" value="TreeGrafter"/>
</dbReference>
<dbReference type="InterPro" id="IPR013708">
    <property type="entry name" value="Shikimate_DH-bd_N"/>
</dbReference>
<evidence type="ECO:0000313" key="3">
    <source>
        <dbReference type="EMBL" id="KAK9073874.1"/>
    </source>
</evidence>
<evidence type="ECO:0000259" key="2">
    <source>
        <dbReference type="Pfam" id="PF08501"/>
    </source>
</evidence>
<comment type="caution">
    <text evidence="3">The sequence shown here is derived from an EMBL/GenBank/DDBJ whole genome shotgun (WGS) entry which is preliminary data.</text>
</comment>
<sequence length="257" mass="27701">MAKVATRGAIMLAANPLLFSGGVEGGSSGGCSKGVNGIKRKALSELRNDDCGALYADVIASSVSGVCLFLSFAHEFALSKFGGYLTFGTLERGKESAPGQPTIKDLLDLFNFRQLRPDTKVFGIIGKPVGHSKSPMLYNKAFRSVGFNGVFVHMLVDNVKNFLETYSSRDFAGFSCTIPYKEAVVQCCDEVDPVAKAIGAVNCVIRRQNDRRLYGCNTDYVGAISAIEDGLRGFLLYFLLEVALYSGWSGQNRSGLV</sequence>
<dbReference type="FunFam" id="3.40.50.10860:FF:000009">
    <property type="entry name" value="Bifunctional 3-dehydroquinate dehydratase/shikimate dehydrogenase, chloroplastic"/>
    <property type="match status" value="1"/>
</dbReference>
<dbReference type="EMBL" id="JBCNJP010000008">
    <property type="protein sequence ID" value="KAK9073874.1"/>
    <property type="molecule type" value="Genomic_DNA"/>
</dbReference>
<dbReference type="SUPFAM" id="SSF53223">
    <property type="entry name" value="Aminoacid dehydrogenase-like, N-terminal domain"/>
    <property type="match status" value="1"/>
</dbReference>
<reference evidence="3 4" key="1">
    <citation type="submission" date="2024-04" db="EMBL/GenBank/DDBJ databases">
        <title>The reference genome of an endangered Asteraceae, Deinandra increscens subsp. villosa, native to the Central Coast of California.</title>
        <authorList>
            <person name="Guilliams M."/>
            <person name="Hasenstab-Lehman K."/>
            <person name="Meyer R."/>
            <person name="Mcevoy S."/>
        </authorList>
    </citation>
    <scope>NUCLEOTIDE SEQUENCE [LARGE SCALE GENOMIC DNA]</scope>
    <source>
        <tissue evidence="3">Leaf</tissue>
    </source>
</reference>